<protein>
    <submittedName>
        <fullName evidence="2">Uncharacterized protein</fullName>
    </submittedName>
</protein>
<comment type="caution">
    <text evidence="2">The sequence shown here is derived from an EMBL/GenBank/DDBJ whole genome shotgun (WGS) entry which is preliminary data.</text>
</comment>
<organism evidence="2 3">
    <name type="scientific">Dreissena polymorpha</name>
    <name type="common">Zebra mussel</name>
    <name type="synonym">Mytilus polymorpha</name>
    <dbReference type="NCBI Taxonomy" id="45954"/>
    <lineage>
        <taxon>Eukaryota</taxon>
        <taxon>Metazoa</taxon>
        <taxon>Spiralia</taxon>
        <taxon>Lophotrochozoa</taxon>
        <taxon>Mollusca</taxon>
        <taxon>Bivalvia</taxon>
        <taxon>Autobranchia</taxon>
        <taxon>Heteroconchia</taxon>
        <taxon>Euheterodonta</taxon>
        <taxon>Imparidentia</taxon>
        <taxon>Neoheterodontei</taxon>
        <taxon>Myida</taxon>
        <taxon>Dreissenoidea</taxon>
        <taxon>Dreissenidae</taxon>
        <taxon>Dreissena</taxon>
    </lineage>
</organism>
<sequence length="63" mass="6971">MDLEMPVVIFACCVFHNFILQRVSDFKPEVDTVDQIDMDAAEAEGNGQASPEAEKRSAIAKEL</sequence>
<feature type="compositionally biased region" description="Basic and acidic residues" evidence="1">
    <location>
        <begin position="52"/>
        <end position="63"/>
    </location>
</feature>
<reference evidence="2" key="2">
    <citation type="submission" date="2020-11" db="EMBL/GenBank/DDBJ databases">
        <authorList>
            <person name="McCartney M.A."/>
            <person name="Auch B."/>
            <person name="Kono T."/>
            <person name="Mallez S."/>
            <person name="Becker A."/>
            <person name="Gohl D.M."/>
            <person name="Silverstein K.A.T."/>
            <person name="Koren S."/>
            <person name="Bechman K.B."/>
            <person name="Herman A."/>
            <person name="Abrahante J.E."/>
            <person name="Garbe J."/>
        </authorList>
    </citation>
    <scope>NUCLEOTIDE SEQUENCE</scope>
    <source>
        <strain evidence="2">Duluth1</strain>
        <tissue evidence="2">Whole animal</tissue>
    </source>
</reference>
<feature type="region of interest" description="Disordered" evidence="1">
    <location>
        <begin position="40"/>
        <end position="63"/>
    </location>
</feature>
<name>A0A9D4BW12_DREPO</name>
<keyword evidence="3" id="KW-1185">Reference proteome</keyword>
<dbReference type="EMBL" id="JAIWYP010000014">
    <property type="protein sequence ID" value="KAH3712100.1"/>
    <property type="molecule type" value="Genomic_DNA"/>
</dbReference>
<reference evidence="2" key="1">
    <citation type="journal article" date="2019" name="bioRxiv">
        <title>The Genome of the Zebra Mussel, Dreissena polymorpha: A Resource for Invasive Species Research.</title>
        <authorList>
            <person name="McCartney M.A."/>
            <person name="Auch B."/>
            <person name="Kono T."/>
            <person name="Mallez S."/>
            <person name="Zhang Y."/>
            <person name="Obille A."/>
            <person name="Becker A."/>
            <person name="Abrahante J.E."/>
            <person name="Garbe J."/>
            <person name="Badalamenti J.P."/>
            <person name="Herman A."/>
            <person name="Mangelson H."/>
            <person name="Liachko I."/>
            <person name="Sullivan S."/>
            <person name="Sone E.D."/>
            <person name="Koren S."/>
            <person name="Silverstein K.A.T."/>
            <person name="Beckman K.B."/>
            <person name="Gohl D.M."/>
        </authorList>
    </citation>
    <scope>NUCLEOTIDE SEQUENCE</scope>
    <source>
        <strain evidence="2">Duluth1</strain>
        <tissue evidence="2">Whole animal</tissue>
    </source>
</reference>
<evidence type="ECO:0000256" key="1">
    <source>
        <dbReference type="SAM" id="MobiDB-lite"/>
    </source>
</evidence>
<proteinExistence type="predicted"/>
<dbReference type="AlphaFoldDB" id="A0A9D4BW12"/>
<gene>
    <name evidence="2" type="ORF">DPMN_071779</name>
</gene>
<evidence type="ECO:0000313" key="2">
    <source>
        <dbReference type="EMBL" id="KAH3712100.1"/>
    </source>
</evidence>
<evidence type="ECO:0000313" key="3">
    <source>
        <dbReference type="Proteomes" id="UP000828390"/>
    </source>
</evidence>
<dbReference type="Proteomes" id="UP000828390">
    <property type="component" value="Unassembled WGS sequence"/>
</dbReference>
<accession>A0A9D4BW12</accession>